<protein>
    <submittedName>
        <fullName evidence="1">Uncharacterized protein</fullName>
    </submittedName>
</protein>
<organism evidence="1 2">
    <name type="scientific">Deinococcus arboris</name>
    <dbReference type="NCBI Taxonomy" id="2682977"/>
    <lineage>
        <taxon>Bacteria</taxon>
        <taxon>Thermotogati</taxon>
        <taxon>Deinococcota</taxon>
        <taxon>Deinococci</taxon>
        <taxon>Deinococcales</taxon>
        <taxon>Deinococcaceae</taxon>
        <taxon>Deinococcus</taxon>
    </lineage>
</organism>
<reference evidence="1 2" key="1">
    <citation type="submission" date="2019-12" db="EMBL/GenBank/DDBJ databases">
        <title>Deinococcus sp. HMF7620 Genome sequencing and assembly.</title>
        <authorList>
            <person name="Kang H."/>
            <person name="Kim H."/>
            <person name="Joh K."/>
        </authorList>
    </citation>
    <scope>NUCLEOTIDE SEQUENCE [LARGE SCALE GENOMIC DNA]</scope>
    <source>
        <strain evidence="1 2">HMF7620</strain>
    </source>
</reference>
<accession>A0A7C9HTR8</accession>
<proteinExistence type="predicted"/>
<dbReference type="AlphaFoldDB" id="A0A7C9HTR8"/>
<sequence length="99" mass="11278">MTSISTAYWLLSVANASGCTAELLHRRARKQGSGWIAEQLLERTLSELCRARLLRREAGITYTYFVLTAAGEDLLDDMWDLRYTLVYTDPEDADGYTHE</sequence>
<dbReference type="RefSeq" id="WP_157460917.1">
    <property type="nucleotide sequence ID" value="NZ_WQLB01000034.1"/>
</dbReference>
<dbReference type="EMBL" id="WQLB01000034">
    <property type="protein sequence ID" value="MVN88789.1"/>
    <property type="molecule type" value="Genomic_DNA"/>
</dbReference>
<comment type="caution">
    <text evidence="1">The sequence shown here is derived from an EMBL/GenBank/DDBJ whole genome shotgun (WGS) entry which is preliminary data.</text>
</comment>
<keyword evidence="2" id="KW-1185">Reference proteome</keyword>
<dbReference type="Proteomes" id="UP000483286">
    <property type="component" value="Unassembled WGS sequence"/>
</dbReference>
<name>A0A7C9HTR8_9DEIO</name>
<evidence type="ECO:0000313" key="1">
    <source>
        <dbReference type="EMBL" id="MVN88789.1"/>
    </source>
</evidence>
<evidence type="ECO:0000313" key="2">
    <source>
        <dbReference type="Proteomes" id="UP000483286"/>
    </source>
</evidence>
<gene>
    <name evidence="1" type="ORF">GO986_18785</name>
</gene>